<dbReference type="EMBL" id="HBGQ01100664">
    <property type="protein sequence ID" value="CAD9541147.1"/>
    <property type="molecule type" value="Transcribed_RNA"/>
</dbReference>
<feature type="signal peptide" evidence="1">
    <location>
        <begin position="1"/>
        <end position="18"/>
    </location>
</feature>
<dbReference type="InterPro" id="IPR050491">
    <property type="entry name" value="AmpC-like"/>
</dbReference>
<accession>A0A6U6YHB2</accession>
<dbReference type="PANTHER" id="PTHR46825">
    <property type="entry name" value="D-ALANYL-D-ALANINE-CARBOXYPEPTIDASE/ENDOPEPTIDASE AMPH"/>
    <property type="match status" value="1"/>
</dbReference>
<evidence type="ECO:0000313" key="4">
    <source>
        <dbReference type="EMBL" id="CAD9541150.1"/>
    </source>
</evidence>
<evidence type="ECO:0000256" key="1">
    <source>
        <dbReference type="SAM" id="SignalP"/>
    </source>
</evidence>
<protein>
    <recommendedName>
        <fullName evidence="2">Beta-lactamase-related domain-containing protein</fullName>
    </recommendedName>
</protein>
<organism evidence="3">
    <name type="scientific">Alexandrium andersonii</name>
    <dbReference type="NCBI Taxonomy" id="327968"/>
    <lineage>
        <taxon>Eukaryota</taxon>
        <taxon>Sar</taxon>
        <taxon>Alveolata</taxon>
        <taxon>Dinophyceae</taxon>
        <taxon>Gonyaulacales</taxon>
        <taxon>Pyrocystaceae</taxon>
        <taxon>Alexandrium</taxon>
    </lineage>
</organism>
<evidence type="ECO:0000259" key="2">
    <source>
        <dbReference type="Pfam" id="PF00144"/>
    </source>
</evidence>
<proteinExistence type="predicted"/>
<dbReference type="SUPFAM" id="SSF56601">
    <property type="entry name" value="beta-lactamase/transpeptidase-like"/>
    <property type="match status" value="1"/>
</dbReference>
<dbReference type="AlphaFoldDB" id="A0A6U6YHB2"/>
<sequence length="445" mass="47906">MSSWLARLCLATAVGAWARASPAGDGVEARLQAALEQVAKANAQKYNCSISIGLRTAAGRVAAAGGTVEVLGARPAVVTDTYPWGSVTKMLTASSIMKLISTGAFSLHDEIGPLVDPILASMGKRNPKQNFSSLRELWGEAAEKTTVEQLLGMKSGIPDFDTAKPNMTGISLDPLRAMLYATPKRCDTPTELMSVSWVAHKFKECEPLPHFPSLFCYSSTNFMLLGLVLAAKAGKIDWRDFDQSAYLPLALRDEISFANHGSPRDLGTVHGYDRTAYNVPKGQHNNHDDWEVDGVFSGWTASNLVATPSAVAELAWQIFGPPKGIAPKAFVDQMIPNRTSLYGLGAFNIGFQTGHKDALGVAYGHLGATYGYQSVVAYFPKLNVALAIATNIETDNQVQPSDTFCLSYNSVASILLGKKFECTFEPRGYYGGQCNCTESALEVIV</sequence>
<dbReference type="Gene3D" id="3.40.710.10">
    <property type="entry name" value="DD-peptidase/beta-lactamase superfamily"/>
    <property type="match status" value="1"/>
</dbReference>
<gene>
    <name evidence="3" type="ORF">AAND1436_LOCUS48099</name>
    <name evidence="4" type="ORF">AAND1436_LOCUS48100</name>
</gene>
<feature type="chain" id="PRO_5035677311" description="Beta-lactamase-related domain-containing protein" evidence="1">
    <location>
        <begin position="19"/>
        <end position="445"/>
    </location>
</feature>
<dbReference type="EMBL" id="HBGQ01100665">
    <property type="protein sequence ID" value="CAD9541150.1"/>
    <property type="molecule type" value="Transcribed_RNA"/>
</dbReference>
<evidence type="ECO:0000313" key="3">
    <source>
        <dbReference type="EMBL" id="CAD9541147.1"/>
    </source>
</evidence>
<dbReference type="PANTHER" id="PTHR46825:SF9">
    <property type="entry name" value="BETA-LACTAMASE-RELATED DOMAIN-CONTAINING PROTEIN"/>
    <property type="match status" value="1"/>
</dbReference>
<name>A0A6U6YHB2_9DINO</name>
<reference evidence="3" key="1">
    <citation type="submission" date="2021-01" db="EMBL/GenBank/DDBJ databases">
        <authorList>
            <person name="Corre E."/>
            <person name="Pelletier E."/>
            <person name="Niang G."/>
            <person name="Scheremetjew M."/>
            <person name="Finn R."/>
            <person name="Kale V."/>
            <person name="Holt S."/>
            <person name="Cochrane G."/>
            <person name="Meng A."/>
            <person name="Brown T."/>
            <person name="Cohen L."/>
        </authorList>
    </citation>
    <scope>NUCLEOTIDE SEQUENCE</scope>
    <source>
        <strain evidence="3">CCMP2222</strain>
    </source>
</reference>
<keyword evidence="1" id="KW-0732">Signal</keyword>
<feature type="domain" description="Beta-lactamase-related" evidence="2">
    <location>
        <begin position="63"/>
        <end position="401"/>
    </location>
</feature>
<dbReference type="InterPro" id="IPR001466">
    <property type="entry name" value="Beta-lactam-related"/>
</dbReference>
<dbReference type="Pfam" id="PF00144">
    <property type="entry name" value="Beta-lactamase"/>
    <property type="match status" value="1"/>
</dbReference>
<dbReference type="InterPro" id="IPR012338">
    <property type="entry name" value="Beta-lactam/transpept-like"/>
</dbReference>